<evidence type="ECO:0000313" key="3">
    <source>
        <dbReference type="Proteomes" id="UP000316714"/>
    </source>
</evidence>
<dbReference type="PROSITE" id="PS51733">
    <property type="entry name" value="BPL_LPL_CATALYTIC"/>
    <property type="match status" value="1"/>
</dbReference>
<protein>
    <submittedName>
        <fullName evidence="2">Octanoyltransferase LipM</fullName>
        <ecNumber evidence="2">2.3.1.181</ecNumber>
    </submittedName>
</protein>
<dbReference type="Proteomes" id="UP000316714">
    <property type="component" value="Unassembled WGS sequence"/>
</dbReference>
<organism evidence="2 3">
    <name type="scientific">Posidoniimonas corsicana</name>
    <dbReference type="NCBI Taxonomy" id="1938618"/>
    <lineage>
        <taxon>Bacteria</taxon>
        <taxon>Pseudomonadati</taxon>
        <taxon>Planctomycetota</taxon>
        <taxon>Planctomycetia</taxon>
        <taxon>Pirellulales</taxon>
        <taxon>Lacipirellulaceae</taxon>
        <taxon>Posidoniimonas</taxon>
    </lineage>
</organism>
<evidence type="ECO:0000259" key="1">
    <source>
        <dbReference type="PROSITE" id="PS51733"/>
    </source>
</evidence>
<dbReference type="Gene3D" id="3.30.930.10">
    <property type="entry name" value="Bira Bifunctional Protein, Domain 2"/>
    <property type="match status" value="1"/>
</dbReference>
<keyword evidence="3" id="KW-1185">Reference proteome</keyword>
<dbReference type="EC" id="2.3.1.181" evidence="2"/>
<dbReference type="PANTHER" id="PTHR43679">
    <property type="entry name" value="OCTANOYLTRANSFERASE LIPM-RELATED"/>
    <property type="match status" value="1"/>
</dbReference>
<dbReference type="SUPFAM" id="SSF55681">
    <property type="entry name" value="Class II aaRS and biotin synthetases"/>
    <property type="match status" value="1"/>
</dbReference>
<dbReference type="InterPro" id="IPR045864">
    <property type="entry name" value="aa-tRNA-synth_II/BPL/LPL"/>
</dbReference>
<dbReference type="Pfam" id="PF21948">
    <property type="entry name" value="LplA-B_cat"/>
    <property type="match status" value="1"/>
</dbReference>
<accession>A0A5C5VB55</accession>
<dbReference type="GO" id="GO:0033819">
    <property type="term" value="F:lipoyl(octanoyl) transferase activity"/>
    <property type="evidence" value="ECO:0007669"/>
    <property type="project" value="UniProtKB-EC"/>
</dbReference>
<reference evidence="2 3" key="1">
    <citation type="submission" date="2019-02" db="EMBL/GenBank/DDBJ databases">
        <title>Deep-cultivation of Planctomycetes and their phenomic and genomic characterization uncovers novel biology.</title>
        <authorList>
            <person name="Wiegand S."/>
            <person name="Jogler M."/>
            <person name="Boedeker C."/>
            <person name="Pinto D."/>
            <person name="Vollmers J."/>
            <person name="Rivas-Marin E."/>
            <person name="Kohn T."/>
            <person name="Peeters S.H."/>
            <person name="Heuer A."/>
            <person name="Rast P."/>
            <person name="Oberbeckmann S."/>
            <person name="Bunk B."/>
            <person name="Jeske O."/>
            <person name="Meyerdierks A."/>
            <person name="Storesund J.E."/>
            <person name="Kallscheuer N."/>
            <person name="Luecker S."/>
            <person name="Lage O.M."/>
            <person name="Pohl T."/>
            <person name="Merkel B.J."/>
            <person name="Hornburger P."/>
            <person name="Mueller R.-W."/>
            <person name="Bruemmer F."/>
            <person name="Labrenz M."/>
            <person name="Spormann A.M."/>
            <person name="Op Den Camp H."/>
            <person name="Overmann J."/>
            <person name="Amann R."/>
            <person name="Jetten M.S.M."/>
            <person name="Mascher T."/>
            <person name="Medema M.H."/>
            <person name="Devos D.P."/>
            <person name="Kaster A.-K."/>
            <person name="Ovreas L."/>
            <person name="Rohde M."/>
            <person name="Galperin M.Y."/>
            <person name="Jogler C."/>
        </authorList>
    </citation>
    <scope>NUCLEOTIDE SEQUENCE [LARGE SCALE GENOMIC DNA]</scope>
    <source>
        <strain evidence="2 3">KOR34</strain>
    </source>
</reference>
<proteinExistence type="predicted"/>
<dbReference type="EMBL" id="SIHJ01000001">
    <property type="protein sequence ID" value="TWT35854.1"/>
    <property type="molecule type" value="Genomic_DNA"/>
</dbReference>
<dbReference type="InterPro" id="IPR050664">
    <property type="entry name" value="Octanoyltrans_LipM/LipL"/>
</dbReference>
<comment type="caution">
    <text evidence="2">The sequence shown here is derived from an EMBL/GenBank/DDBJ whole genome shotgun (WGS) entry which is preliminary data.</text>
</comment>
<keyword evidence="2" id="KW-0012">Acyltransferase</keyword>
<name>A0A5C5VB55_9BACT</name>
<dbReference type="PANTHER" id="PTHR43679:SF2">
    <property type="entry name" value="OCTANOYL-[GCVH]:PROTEIN N-OCTANOYLTRANSFERASE"/>
    <property type="match status" value="1"/>
</dbReference>
<gene>
    <name evidence="2" type="primary">lipM</name>
    <name evidence="2" type="ORF">KOR34_07490</name>
</gene>
<sequence>MAVDEALLNRAADHGDATLRFYQWRPATLSLGYFQPHADRELHPESRGSALVRRHSGGGAILHDRELTYSLAVPPGAGYDRDPYALYFAAHETLRDTLRLDIGLPRGCDVQLCRPAGDPRPADEPFLCFQRRSLGDLLVRSAASGLPSTVDGWHKIAGSSQRKRRGAVLQHGSVLLEASPEAPQLPGLRDLLGEDVDARRLAAAWLPRLADRLSLEIVPPQSPETMLEREAQAIFSDKFGQDAWTLRR</sequence>
<dbReference type="AlphaFoldDB" id="A0A5C5VB55"/>
<keyword evidence="2" id="KW-0808">Transferase</keyword>
<evidence type="ECO:0000313" key="2">
    <source>
        <dbReference type="EMBL" id="TWT35854.1"/>
    </source>
</evidence>
<feature type="domain" description="BPL/LPL catalytic" evidence="1">
    <location>
        <begin position="13"/>
        <end position="217"/>
    </location>
</feature>
<dbReference type="InterPro" id="IPR004143">
    <property type="entry name" value="BPL_LPL_catalytic"/>
</dbReference>